<evidence type="ECO:0000259" key="2">
    <source>
        <dbReference type="Pfam" id="PF04366"/>
    </source>
</evidence>
<proteinExistence type="predicted"/>
<evidence type="ECO:0000313" key="3">
    <source>
        <dbReference type="EMBL" id="TSH96460.1"/>
    </source>
</evidence>
<feature type="domain" description="Ysc84 actin-binding" evidence="2">
    <location>
        <begin position="105"/>
        <end position="191"/>
    </location>
</feature>
<name>A0A556AU58_9BURK</name>
<feature type="signal peptide" evidence="1">
    <location>
        <begin position="1"/>
        <end position="19"/>
    </location>
</feature>
<dbReference type="EMBL" id="VLTJ01000016">
    <property type="protein sequence ID" value="TSH96460.1"/>
    <property type="molecule type" value="Genomic_DNA"/>
</dbReference>
<feature type="chain" id="PRO_5021888345" evidence="1">
    <location>
        <begin position="20"/>
        <end position="194"/>
    </location>
</feature>
<keyword evidence="1" id="KW-0732">Signal</keyword>
<dbReference type="AlphaFoldDB" id="A0A556AU58"/>
<evidence type="ECO:0000313" key="4">
    <source>
        <dbReference type="Proteomes" id="UP000318405"/>
    </source>
</evidence>
<dbReference type="InterPro" id="IPR007461">
    <property type="entry name" value="Ysc84_actin-binding"/>
</dbReference>
<evidence type="ECO:0000256" key="1">
    <source>
        <dbReference type="SAM" id="SignalP"/>
    </source>
</evidence>
<dbReference type="CDD" id="cd11524">
    <property type="entry name" value="SYLF"/>
    <property type="match status" value="1"/>
</dbReference>
<gene>
    <name evidence="3" type="ORF">FOZ76_09450</name>
</gene>
<comment type="caution">
    <text evidence="3">The sequence shown here is derived from an EMBL/GenBank/DDBJ whole genome shotgun (WGS) entry which is preliminary data.</text>
</comment>
<protein>
    <submittedName>
        <fullName evidence="3">Twin-arginine translocation pathway signal</fullName>
    </submittedName>
</protein>
<keyword evidence="4" id="KW-1185">Reference proteome</keyword>
<sequence>MRFQRLAIAATLAAATALAACTTTTPAGTNTNATVAQQRQAINDAASATLQRLYEQAPDSRAIVDRAHAVLVFPEVLSGAFVVGFEHGRGVLRVKGQPQGYYTSTGGSIGFQAGAQSKALVIAFTDAASYQKFRNSNGWTIGADATVAVASIGVNGSIDTQTANQPVVGFVLNNGGLMAGVSIDGTRIAPARNL</sequence>
<accession>A0A556AU58</accession>
<reference evidence="3 4" key="1">
    <citation type="submission" date="2019-07" db="EMBL/GenBank/DDBJ databases">
        <title>Qingshengfaniella alkalisoli gen. nov., sp. nov., isolated from saline soil.</title>
        <authorList>
            <person name="Xu L."/>
            <person name="Huang X.-X."/>
            <person name="Sun J.-Q."/>
        </authorList>
    </citation>
    <scope>NUCLEOTIDE SEQUENCE [LARGE SCALE GENOMIC DNA]</scope>
    <source>
        <strain evidence="3 4">DSM 27279</strain>
    </source>
</reference>
<dbReference type="Proteomes" id="UP000318405">
    <property type="component" value="Unassembled WGS sequence"/>
</dbReference>
<dbReference type="Pfam" id="PF04366">
    <property type="entry name" value="Ysc84"/>
    <property type="match status" value="1"/>
</dbReference>
<organism evidence="3 4">
    <name type="scientific">Verticiella sediminum</name>
    <dbReference type="NCBI Taxonomy" id="1247510"/>
    <lineage>
        <taxon>Bacteria</taxon>
        <taxon>Pseudomonadati</taxon>
        <taxon>Pseudomonadota</taxon>
        <taxon>Betaproteobacteria</taxon>
        <taxon>Burkholderiales</taxon>
        <taxon>Alcaligenaceae</taxon>
        <taxon>Verticiella</taxon>
    </lineage>
</organism>
<dbReference type="PROSITE" id="PS51257">
    <property type="entry name" value="PROKAR_LIPOPROTEIN"/>
    <property type="match status" value="1"/>
</dbReference>
<dbReference type="OrthoDB" id="198978at2"/>